<dbReference type="EMBL" id="JAATWM020000006">
    <property type="protein sequence ID" value="KAF9879976.1"/>
    <property type="molecule type" value="Genomic_DNA"/>
</dbReference>
<organism evidence="1 2">
    <name type="scientific">Colletotrichum karsti</name>
    <dbReference type="NCBI Taxonomy" id="1095194"/>
    <lineage>
        <taxon>Eukaryota</taxon>
        <taxon>Fungi</taxon>
        <taxon>Dikarya</taxon>
        <taxon>Ascomycota</taxon>
        <taxon>Pezizomycotina</taxon>
        <taxon>Sordariomycetes</taxon>
        <taxon>Hypocreomycetidae</taxon>
        <taxon>Glomerellales</taxon>
        <taxon>Glomerellaceae</taxon>
        <taxon>Colletotrichum</taxon>
        <taxon>Colletotrichum boninense species complex</taxon>
    </lineage>
</organism>
<dbReference type="Proteomes" id="UP000781932">
    <property type="component" value="Unassembled WGS sequence"/>
</dbReference>
<evidence type="ECO:0000313" key="2">
    <source>
        <dbReference type="Proteomes" id="UP000781932"/>
    </source>
</evidence>
<reference evidence="1" key="2">
    <citation type="submission" date="2020-11" db="EMBL/GenBank/DDBJ databases">
        <title>Whole genome sequencing of Colletotrichum sp.</title>
        <authorList>
            <person name="Li H."/>
        </authorList>
    </citation>
    <scope>NUCLEOTIDE SEQUENCE</scope>
    <source>
        <strain evidence="1">CkLH20</strain>
    </source>
</reference>
<dbReference type="GeneID" id="62158580"/>
<gene>
    <name evidence="1" type="ORF">CkaCkLH20_02787</name>
</gene>
<protein>
    <submittedName>
        <fullName evidence="1">Uncharacterized protein</fullName>
    </submittedName>
</protein>
<evidence type="ECO:0000313" key="1">
    <source>
        <dbReference type="EMBL" id="KAF9879976.1"/>
    </source>
</evidence>
<comment type="caution">
    <text evidence="1">The sequence shown here is derived from an EMBL/GenBank/DDBJ whole genome shotgun (WGS) entry which is preliminary data.</text>
</comment>
<dbReference type="RefSeq" id="XP_038749437.1">
    <property type="nucleotide sequence ID" value="XM_038885506.1"/>
</dbReference>
<name>A0A9P6LP48_9PEZI</name>
<keyword evidence="2" id="KW-1185">Reference proteome</keyword>
<reference evidence="1" key="1">
    <citation type="submission" date="2020-03" db="EMBL/GenBank/DDBJ databases">
        <authorList>
            <person name="He L."/>
        </authorList>
    </citation>
    <scope>NUCLEOTIDE SEQUENCE</scope>
    <source>
        <strain evidence="1">CkLH20</strain>
    </source>
</reference>
<accession>A0A9P6LP48</accession>
<proteinExistence type="predicted"/>
<sequence length="67" mass="7248">MNVSSSSAPSQVYIHPELSMSAEAADCSAVNLPSGVVLRRWMVYPDAIVVPLALEPVTVSDVYRENK</sequence>
<dbReference type="AlphaFoldDB" id="A0A9P6LP48"/>